<keyword evidence="4" id="KW-0029">Amino-acid transport</keyword>
<dbReference type="GO" id="GO:0006865">
    <property type="term" value="P:amino acid transport"/>
    <property type="evidence" value="ECO:0007669"/>
    <property type="project" value="UniProtKB-KW"/>
</dbReference>
<dbReference type="PROSITE" id="PS51257">
    <property type="entry name" value="PROKAR_LIPOPROTEIN"/>
    <property type="match status" value="1"/>
</dbReference>
<dbReference type="SUPFAM" id="SSF53822">
    <property type="entry name" value="Periplasmic binding protein-like I"/>
    <property type="match status" value="1"/>
</dbReference>
<evidence type="ECO:0000256" key="2">
    <source>
        <dbReference type="ARBA" id="ARBA00022448"/>
    </source>
</evidence>
<feature type="signal peptide" evidence="5">
    <location>
        <begin position="1"/>
        <end position="20"/>
    </location>
</feature>
<dbReference type="PANTHER" id="PTHR30483">
    <property type="entry name" value="LEUCINE-SPECIFIC-BINDING PROTEIN"/>
    <property type="match status" value="1"/>
</dbReference>
<protein>
    <submittedName>
        <fullName evidence="7">Branched chain amino acid ABC transporter substrate-binding protein</fullName>
    </submittedName>
</protein>
<dbReference type="InterPro" id="IPR028082">
    <property type="entry name" value="Peripla_BP_I"/>
</dbReference>
<keyword evidence="3 5" id="KW-0732">Signal</keyword>
<evidence type="ECO:0000256" key="4">
    <source>
        <dbReference type="ARBA" id="ARBA00022970"/>
    </source>
</evidence>
<dbReference type="InterPro" id="IPR000709">
    <property type="entry name" value="Leu_Ile_Val-bd"/>
</dbReference>
<accession>A0A7I8D7X3</accession>
<evidence type="ECO:0000313" key="8">
    <source>
        <dbReference type="Proteomes" id="UP000593802"/>
    </source>
</evidence>
<dbReference type="Proteomes" id="UP000593802">
    <property type="component" value="Chromosome"/>
</dbReference>
<dbReference type="EMBL" id="AP023366">
    <property type="protein sequence ID" value="BCJ85482.1"/>
    <property type="molecule type" value="Genomic_DNA"/>
</dbReference>
<evidence type="ECO:0000259" key="6">
    <source>
        <dbReference type="Pfam" id="PF13458"/>
    </source>
</evidence>
<name>A0A7I8D7X3_9BACL</name>
<dbReference type="InterPro" id="IPR051010">
    <property type="entry name" value="BCAA_transport"/>
</dbReference>
<evidence type="ECO:0000256" key="1">
    <source>
        <dbReference type="ARBA" id="ARBA00010062"/>
    </source>
</evidence>
<sequence>MLIFKLASASLLVCGLMLTAACGGNSQSNPTGGNAAKTSGDPIKVGAIVELTGGAALSGKFKQQGIELAVEQINKEGGIMGRPVQAVFEDDQTSNPGAVSAYQKLISQNVVAVIGSIRSTETQALDPYIRNAKIPMLFGGTDDKLTQAGNEWLLRFRPPDRFAAETLVDYTANDLQKKRIAIIYSSETFGENGKNLVAAELKKRGLEPAAVIPYTQGNKNWTPILDNIKRSDADAVLTYMNVSEDSALLLKQYRQMGLQQTYVGAPASVSNVTLNLAKEAAEGIYGVGDYVPNQNEANKKFTAAFQAKFGQIPDGFAGWVYDAMMALKKAIDQEKSTAPDKIRQGILSIKGWEGTEGVYDFDPNGDGLHGYTVVKIENGTQKIIKMVNFKK</sequence>
<dbReference type="Gene3D" id="3.40.50.2300">
    <property type="match status" value="2"/>
</dbReference>
<comment type="similarity">
    <text evidence="1">Belongs to the leucine-binding protein family.</text>
</comment>
<dbReference type="Pfam" id="PF13458">
    <property type="entry name" value="Peripla_BP_6"/>
    <property type="match status" value="1"/>
</dbReference>
<dbReference type="PRINTS" id="PR00337">
    <property type="entry name" value="LEUILEVALBP"/>
</dbReference>
<evidence type="ECO:0000313" key="7">
    <source>
        <dbReference type="EMBL" id="BCJ85482.1"/>
    </source>
</evidence>
<dbReference type="RefSeq" id="WP_200759602.1">
    <property type="nucleotide sequence ID" value="NZ_AP023366.1"/>
</dbReference>
<proteinExistence type="inferred from homology"/>
<keyword evidence="2" id="KW-0813">Transport</keyword>
<feature type="chain" id="PRO_5039553535" evidence="5">
    <location>
        <begin position="21"/>
        <end position="391"/>
    </location>
</feature>
<evidence type="ECO:0000256" key="3">
    <source>
        <dbReference type="ARBA" id="ARBA00022729"/>
    </source>
</evidence>
<dbReference type="InterPro" id="IPR028081">
    <property type="entry name" value="Leu-bd"/>
</dbReference>
<feature type="domain" description="Leucine-binding protein" evidence="6">
    <location>
        <begin position="42"/>
        <end position="379"/>
    </location>
</feature>
<keyword evidence="8" id="KW-1185">Reference proteome</keyword>
<organism evidence="7 8">
    <name type="scientific">Effusibacillus dendaii</name>
    <dbReference type="NCBI Taxonomy" id="2743772"/>
    <lineage>
        <taxon>Bacteria</taxon>
        <taxon>Bacillati</taxon>
        <taxon>Bacillota</taxon>
        <taxon>Bacilli</taxon>
        <taxon>Bacillales</taxon>
        <taxon>Alicyclobacillaceae</taxon>
        <taxon>Effusibacillus</taxon>
    </lineage>
</organism>
<evidence type="ECO:0000256" key="5">
    <source>
        <dbReference type="SAM" id="SignalP"/>
    </source>
</evidence>
<dbReference type="PANTHER" id="PTHR30483:SF6">
    <property type="entry name" value="PERIPLASMIC BINDING PROTEIN OF ABC TRANSPORTER FOR NATURAL AMINO ACIDS"/>
    <property type="match status" value="1"/>
</dbReference>
<dbReference type="AlphaFoldDB" id="A0A7I8D7X3"/>
<reference evidence="7 8" key="1">
    <citation type="submission" date="2020-08" db="EMBL/GenBank/DDBJ databases">
        <title>Complete Genome Sequence of Effusibacillus dendaii Strain skT53, Isolated from Farmland soil.</title>
        <authorList>
            <person name="Konishi T."/>
            <person name="Kawasaki H."/>
        </authorList>
    </citation>
    <scope>NUCLEOTIDE SEQUENCE [LARGE SCALE GENOMIC DNA]</scope>
    <source>
        <strain evidence="8">skT53</strain>
    </source>
</reference>
<gene>
    <name evidence="7" type="ORF">skT53_04670</name>
</gene>
<dbReference type="KEGG" id="eff:skT53_04670"/>